<feature type="compositionally biased region" description="Acidic residues" evidence="1">
    <location>
        <begin position="36"/>
        <end position="49"/>
    </location>
</feature>
<comment type="caution">
    <text evidence="2">The sequence shown here is derived from an EMBL/GenBank/DDBJ whole genome shotgun (WGS) entry which is preliminary data.</text>
</comment>
<keyword evidence="3" id="KW-1185">Reference proteome</keyword>
<protein>
    <submittedName>
        <fullName evidence="2">Uncharacterized protein</fullName>
    </submittedName>
</protein>
<evidence type="ECO:0000256" key="1">
    <source>
        <dbReference type="SAM" id="MobiDB-lite"/>
    </source>
</evidence>
<evidence type="ECO:0000313" key="3">
    <source>
        <dbReference type="Proteomes" id="UP001221757"/>
    </source>
</evidence>
<gene>
    <name evidence="2" type="ORF">B0H17DRAFT_1047382</name>
</gene>
<dbReference type="EMBL" id="JARKIE010000020">
    <property type="protein sequence ID" value="KAJ7700494.1"/>
    <property type="molecule type" value="Genomic_DNA"/>
</dbReference>
<dbReference type="AlphaFoldDB" id="A0AAD7DW82"/>
<proteinExistence type="predicted"/>
<name>A0AAD7DW82_MYCRO</name>
<feature type="region of interest" description="Disordered" evidence="1">
    <location>
        <begin position="30"/>
        <end position="49"/>
    </location>
</feature>
<accession>A0AAD7DW82</accession>
<reference evidence="2" key="1">
    <citation type="submission" date="2023-03" db="EMBL/GenBank/DDBJ databases">
        <title>Massive genome expansion in bonnet fungi (Mycena s.s.) driven by repeated elements and novel gene families across ecological guilds.</title>
        <authorList>
            <consortium name="Lawrence Berkeley National Laboratory"/>
            <person name="Harder C.B."/>
            <person name="Miyauchi S."/>
            <person name="Viragh M."/>
            <person name="Kuo A."/>
            <person name="Thoen E."/>
            <person name="Andreopoulos B."/>
            <person name="Lu D."/>
            <person name="Skrede I."/>
            <person name="Drula E."/>
            <person name="Henrissat B."/>
            <person name="Morin E."/>
            <person name="Kohler A."/>
            <person name="Barry K."/>
            <person name="LaButti K."/>
            <person name="Morin E."/>
            <person name="Salamov A."/>
            <person name="Lipzen A."/>
            <person name="Mereny Z."/>
            <person name="Hegedus B."/>
            <person name="Baldrian P."/>
            <person name="Stursova M."/>
            <person name="Weitz H."/>
            <person name="Taylor A."/>
            <person name="Grigoriev I.V."/>
            <person name="Nagy L.G."/>
            <person name="Martin F."/>
            <person name="Kauserud H."/>
        </authorList>
    </citation>
    <scope>NUCLEOTIDE SEQUENCE</scope>
    <source>
        <strain evidence="2">CBHHK067</strain>
    </source>
</reference>
<evidence type="ECO:0000313" key="2">
    <source>
        <dbReference type="EMBL" id="KAJ7700494.1"/>
    </source>
</evidence>
<sequence length="256" mass="28025">MRALLELRTVDMDERDVDAEDAELLAPVELLPTDERDADADADDEEADADAELLPCEVEPLECDDEVRVLVEAEDETETGTTDDAELLREAELLAALELACEEEVEVEAGCEDELVTVMGVQSMPTSPSRFPQHFAGVPIKQVSPRAAMHSVPMFAPQLLSGTPSPLTRLEAAEPLVAVRPTQQKVCLSSHWKGFDEGVARLAPVRRQGGRGGRPRARRLALVSRGNASTEMEKERKARRIAVFMVVVSSSQALKR</sequence>
<dbReference type="Proteomes" id="UP001221757">
    <property type="component" value="Unassembled WGS sequence"/>
</dbReference>
<organism evidence="2 3">
    <name type="scientific">Mycena rosella</name>
    <name type="common">Pink bonnet</name>
    <name type="synonym">Agaricus rosellus</name>
    <dbReference type="NCBI Taxonomy" id="1033263"/>
    <lineage>
        <taxon>Eukaryota</taxon>
        <taxon>Fungi</taxon>
        <taxon>Dikarya</taxon>
        <taxon>Basidiomycota</taxon>
        <taxon>Agaricomycotina</taxon>
        <taxon>Agaricomycetes</taxon>
        <taxon>Agaricomycetidae</taxon>
        <taxon>Agaricales</taxon>
        <taxon>Marasmiineae</taxon>
        <taxon>Mycenaceae</taxon>
        <taxon>Mycena</taxon>
    </lineage>
</organism>